<organism evidence="1">
    <name type="scientific">marine sediment metagenome</name>
    <dbReference type="NCBI Taxonomy" id="412755"/>
    <lineage>
        <taxon>unclassified sequences</taxon>
        <taxon>metagenomes</taxon>
        <taxon>ecological metagenomes</taxon>
    </lineage>
</organism>
<sequence length="61" mass="6928">LIFDPSSGVVIYADGELWDKSTKKQTFKTIEFRKDGEVLWGFIPLRYWGSGEGDENEGQSV</sequence>
<gene>
    <name evidence="1" type="ORF">S06H3_66386</name>
</gene>
<protein>
    <submittedName>
        <fullName evidence="1">Uncharacterized protein</fullName>
    </submittedName>
</protein>
<proteinExistence type="predicted"/>
<feature type="non-terminal residue" evidence="1">
    <location>
        <position position="61"/>
    </location>
</feature>
<feature type="non-terminal residue" evidence="1">
    <location>
        <position position="1"/>
    </location>
</feature>
<dbReference type="AlphaFoldDB" id="X1QDY6"/>
<name>X1QDY6_9ZZZZ</name>
<comment type="caution">
    <text evidence="1">The sequence shown here is derived from an EMBL/GenBank/DDBJ whole genome shotgun (WGS) entry which is preliminary data.</text>
</comment>
<dbReference type="EMBL" id="BARV01045206">
    <property type="protein sequence ID" value="GAI66712.1"/>
    <property type="molecule type" value="Genomic_DNA"/>
</dbReference>
<evidence type="ECO:0000313" key="1">
    <source>
        <dbReference type="EMBL" id="GAI66712.1"/>
    </source>
</evidence>
<accession>X1QDY6</accession>
<reference evidence="1" key="1">
    <citation type="journal article" date="2014" name="Front. Microbiol.">
        <title>High frequency of phylogenetically diverse reductive dehalogenase-homologous genes in deep subseafloor sedimentary metagenomes.</title>
        <authorList>
            <person name="Kawai M."/>
            <person name="Futagami T."/>
            <person name="Toyoda A."/>
            <person name="Takaki Y."/>
            <person name="Nishi S."/>
            <person name="Hori S."/>
            <person name="Arai W."/>
            <person name="Tsubouchi T."/>
            <person name="Morono Y."/>
            <person name="Uchiyama I."/>
            <person name="Ito T."/>
            <person name="Fujiyama A."/>
            <person name="Inagaki F."/>
            <person name="Takami H."/>
        </authorList>
    </citation>
    <scope>NUCLEOTIDE SEQUENCE</scope>
    <source>
        <strain evidence="1">Expedition CK06-06</strain>
    </source>
</reference>